<reference evidence="2" key="3">
    <citation type="journal article" date="2021" name="bioRxiv">
        <title>Bilateral symmetry of linear streptomycete chromosomes.</title>
        <authorList>
            <person name="Algora-Gallardo L."/>
            <person name="Schniete J.K."/>
            <person name="Mark D.R."/>
            <person name="Hunter I.S."/>
            <person name="Herron P.R."/>
        </authorList>
    </citation>
    <scope>NUCLEOTIDE SEQUENCE</scope>
    <source>
        <strain evidence="2">ATCC 10970</strain>
        <plasmid evidence="2">pSRP1</plasmid>
    </source>
</reference>
<organism evidence="2 3">
    <name type="scientific">Streptomyces rimosus subsp. rimosus (strain ATCC 10970 / DSM 40260 / JCM 4667 / NRRL 2234)</name>
    <dbReference type="NCBI Taxonomy" id="1265868"/>
    <lineage>
        <taxon>Bacteria</taxon>
        <taxon>Bacillati</taxon>
        <taxon>Actinomycetota</taxon>
        <taxon>Actinomycetes</taxon>
        <taxon>Kitasatosporales</taxon>
        <taxon>Streptomycetaceae</taxon>
        <taxon>Streptomyces</taxon>
    </lineage>
</organism>
<dbReference type="RefSeq" id="WP_032920031.1">
    <property type="nucleotide sequence ID" value="NZ_CP048262.1"/>
</dbReference>
<geneLocation type="plasmid" evidence="2 3">
    <name>pSRP1</name>
</geneLocation>
<sequence length="117" mass="12272">MLLPSAPDARASGAWIAPLVSTIVTLPIALFFFGLVGLSAMACDSCGGEEAQRYSHSVTQGVVGLLLGLVVAGVFLAVSWVLPWRQRNAARRTVFAVLAPCILGLSCVVFFALVARP</sequence>
<dbReference type="Proteomes" id="UP000011074">
    <property type="component" value="Plasmid pSRP1"/>
</dbReference>
<keyword evidence="1" id="KW-0812">Transmembrane</keyword>
<keyword evidence="1" id="KW-0472">Membrane</keyword>
<evidence type="ECO:0000313" key="2">
    <source>
        <dbReference type="EMBL" id="QST86632.1"/>
    </source>
</evidence>
<name>A0A8A1V648_STRR1</name>
<keyword evidence="1" id="KW-1133">Transmembrane helix</keyword>
<proteinExistence type="predicted"/>
<accession>A0A8A1V648</accession>
<protein>
    <submittedName>
        <fullName evidence="2">Uncharacterized protein</fullName>
    </submittedName>
</protein>
<dbReference type="AlphaFoldDB" id="A0A8A1V648"/>
<keyword evidence="2" id="KW-0614">Plasmid</keyword>
<evidence type="ECO:0000313" key="3">
    <source>
        <dbReference type="Proteomes" id="UP000011074"/>
    </source>
</evidence>
<feature type="transmembrane region" description="Helical" evidence="1">
    <location>
        <begin position="94"/>
        <end position="115"/>
    </location>
</feature>
<gene>
    <name evidence="2" type="ORF">SRIM_041175</name>
</gene>
<feature type="transmembrane region" description="Helical" evidence="1">
    <location>
        <begin position="62"/>
        <end position="82"/>
    </location>
</feature>
<reference evidence="2" key="1">
    <citation type="submission" date="2012-12" db="EMBL/GenBank/DDBJ databases">
        <authorList>
            <person name="Pethick F.E."/>
            <person name="MacFadyen A.C."/>
            <person name="Tang Z."/>
            <person name="Sangal V."/>
            <person name="Tze-Tze L."/>
            <person name="Chu J."/>
            <person name="Guo M."/>
            <person name="Kirby R."/>
            <person name="Hoskisson P.A."/>
            <person name="Herron P.R."/>
            <person name="Hunter I.S."/>
        </authorList>
    </citation>
    <scope>NUCLEOTIDE SEQUENCE</scope>
    <source>
        <strain evidence="2">ATCC 10970</strain>
        <plasmid evidence="2">pSRP1</plasmid>
    </source>
</reference>
<evidence type="ECO:0000256" key="1">
    <source>
        <dbReference type="SAM" id="Phobius"/>
    </source>
</evidence>
<dbReference type="GeneID" id="66860543"/>
<reference evidence="2" key="2">
    <citation type="submission" date="2020-01" db="EMBL/GenBank/DDBJ databases">
        <authorList>
            <person name="Algora L."/>
            <person name="Schniete J.K."/>
            <person name="MacFadyen A."/>
            <person name="Hoskisson P.A."/>
            <person name="Hunter I.S."/>
            <person name="Herron P.R."/>
        </authorList>
    </citation>
    <scope>NUCLEOTIDE SEQUENCE</scope>
    <source>
        <strain evidence="2">ATCC 10970</strain>
        <plasmid evidence="2">pSRP1</plasmid>
    </source>
</reference>
<feature type="transmembrane region" description="Helical" evidence="1">
    <location>
        <begin position="12"/>
        <end position="42"/>
    </location>
</feature>
<dbReference type="EMBL" id="CP048262">
    <property type="protein sequence ID" value="QST86632.1"/>
    <property type="molecule type" value="Genomic_DNA"/>
</dbReference>